<sequence>MTHLKNEILLTMVLTIVVILIILLIKRAVKRFTLLRKIEINRRKVILSLCYLLVYILAGSALALIWGMEIKQVALVISSVLAVLGIGFFAQWSILSNLTASVILFLSHPVRIGDRIRILDADFDFTGEVKDITGFYFFMKTDKGEYISLPNSLVIQKGIEILEKLPLEDEEN</sequence>
<feature type="transmembrane region" description="Helical" evidence="5">
    <location>
        <begin position="73"/>
        <end position="106"/>
    </location>
</feature>
<dbReference type="Pfam" id="PF00924">
    <property type="entry name" value="MS_channel_2nd"/>
    <property type="match status" value="1"/>
</dbReference>
<keyword evidence="2 5" id="KW-0812">Transmembrane</keyword>
<dbReference type="SUPFAM" id="SSF50182">
    <property type="entry name" value="Sm-like ribonucleoproteins"/>
    <property type="match status" value="1"/>
</dbReference>
<dbReference type="EMBL" id="QTJX01000003">
    <property type="protein sequence ID" value="RDY58925.1"/>
    <property type="molecule type" value="Genomic_DNA"/>
</dbReference>
<feature type="domain" description="Mechanosensitive ion channel MscS" evidence="6">
    <location>
        <begin position="94"/>
        <end position="159"/>
    </location>
</feature>
<dbReference type="OrthoDB" id="5705501at2"/>
<dbReference type="PANTHER" id="PTHR30221">
    <property type="entry name" value="SMALL-CONDUCTANCE MECHANOSENSITIVE CHANNEL"/>
    <property type="match status" value="1"/>
</dbReference>
<dbReference type="InterPro" id="IPR006685">
    <property type="entry name" value="MscS_channel_2nd"/>
</dbReference>
<feature type="transmembrane region" description="Helical" evidence="5">
    <location>
        <begin position="6"/>
        <end position="25"/>
    </location>
</feature>
<evidence type="ECO:0000256" key="5">
    <source>
        <dbReference type="SAM" id="Phobius"/>
    </source>
</evidence>
<keyword evidence="3 5" id="KW-1133">Transmembrane helix</keyword>
<evidence type="ECO:0000313" key="8">
    <source>
        <dbReference type="Proteomes" id="UP000261828"/>
    </source>
</evidence>
<dbReference type="Gene3D" id="2.30.30.60">
    <property type="match status" value="1"/>
</dbReference>
<proteinExistence type="predicted"/>
<evidence type="ECO:0000313" key="7">
    <source>
        <dbReference type="EMBL" id="RDY58925.1"/>
    </source>
</evidence>
<organism evidence="7 8">
    <name type="scientific">Flagellimonas nanhaiensis</name>
    <dbReference type="NCBI Taxonomy" id="2292706"/>
    <lineage>
        <taxon>Bacteria</taxon>
        <taxon>Pseudomonadati</taxon>
        <taxon>Bacteroidota</taxon>
        <taxon>Flavobacteriia</taxon>
        <taxon>Flavobacteriales</taxon>
        <taxon>Flavobacteriaceae</taxon>
        <taxon>Flagellimonas</taxon>
    </lineage>
</organism>
<dbReference type="Proteomes" id="UP000261828">
    <property type="component" value="Unassembled WGS sequence"/>
</dbReference>
<dbReference type="GO" id="GO:0016020">
    <property type="term" value="C:membrane"/>
    <property type="evidence" value="ECO:0007669"/>
    <property type="project" value="UniProtKB-SubCell"/>
</dbReference>
<name>A0A371JNY1_9FLAO</name>
<evidence type="ECO:0000256" key="4">
    <source>
        <dbReference type="ARBA" id="ARBA00023136"/>
    </source>
</evidence>
<feature type="transmembrane region" description="Helical" evidence="5">
    <location>
        <begin position="45"/>
        <end position="67"/>
    </location>
</feature>
<dbReference type="RefSeq" id="WP_116185244.1">
    <property type="nucleotide sequence ID" value="NZ_QTJX01000003.1"/>
</dbReference>
<dbReference type="InterPro" id="IPR045275">
    <property type="entry name" value="MscS_archaea/bacteria_type"/>
</dbReference>
<accession>A0A371JNY1</accession>
<protein>
    <submittedName>
        <fullName evidence="7">Mechanosensitive ion channel family protein</fullName>
    </submittedName>
</protein>
<comment type="caution">
    <text evidence="7">The sequence shown here is derived from an EMBL/GenBank/DDBJ whole genome shotgun (WGS) entry which is preliminary data.</text>
</comment>
<gene>
    <name evidence="7" type="ORF">DX873_13195</name>
</gene>
<dbReference type="AlphaFoldDB" id="A0A371JNY1"/>
<keyword evidence="8" id="KW-1185">Reference proteome</keyword>
<evidence type="ECO:0000256" key="2">
    <source>
        <dbReference type="ARBA" id="ARBA00022692"/>
    </source>
</evidence>
<evidence type="ECO:0000256" key="3">
    <source>
        <dbReference type="ARBA" id="ARBA00022989"/>
    </source>
</evidence>
<keyword evidence="4 5" id="KW-0472">Membrane</keyword>
<dbReference type="GO" id="GO:0008381">
    <property type="term" value="F:mechanosensitive monoatomic ion channel activity"/>
    <property type="evidence" value="ECO:0007669"/>
    <property type="project" value="InterPro"/>
</dbReference>
<dbReference type="InterPro" id="IPR010920">
    <property type="entry name" value="LSM_dom_sf"/>
</dbReference>
<evidence type="ECO:0000259" key="6">
    <source>
        <dbReference type="Pfam" id="PF00924"/>
    </source>
</evidence>
<evidence type="ECO:0000256" key="1">
    <source>
        <dbReference type="ARBA" id="ARBA00004370"/>
    </source>
</evidence>
<dbReference type="InterPro" id="IPR023408">
    <property type="entry name" value="MscS_beta-dom_sf"/>
</dbReference>
<reference evidence="7 8" key="1">
    <citation type="submission" date="2018-08" db="EMBL/GenBank/DDBJ databases">
        <title>Muricauda nanhaiensis sp. nov., isolated from seawater of the South China Sea.</title>
        <authorList>
            <person name="Dang Y."/>
        </authorList>
    </citation>
    <scope>NUCLEOTIDE SEQUENCE [LARGE SCALE GENOMIC DNA]</scope>
    <source>
        <strain evidence="7 8">SM1704</strain>
    </source>
</reference>
<dbReference type="PANTHER" id="PTHR30221:SF8">
    <property type="entry name" value="SMALL-CONDUCTANCE MECHANOSENSITIVE CHANNEL"/>
    <property type="match status" value="1"/>
</dbReference>
<comment type="subcellular location">
    <subcellularLocation>
        <location evidence="1">Membrane</location>
    </subcellularLocation>
</comment>